<evidence type="ECO:0000313" key="2">
    <source>
        <dbReference type="Proteomes" id="UP000765509"/>
    </source>
</evidence>
<evidence type="ECO:0000313" key="1">
    <source>
        <dbReference type="EMBL" id="MBW0472967.1"/>
    </source>
</evidence>
<proteinExistence type="predicted"/>
<dbReference type="Proteomes" id="UP000765509">
    <property type="component" value="Unassembled WGS sequence"/>
</dbReference>
<accession>A0A9Q3BY58</accession>
<protein>
    <submittedName>
        <fullName evidence="1">Uncharacterized protein</fullName>
    </submittedName>
</protein>
<gene>
    <name evidence="1" type="ORF">O181_012682</name>
</gene>
<dbReference type="EMBL" id="AVOT02003260">
    <property type="protein sequence ID" value="MBW0472967.1"/>
    <property type="molecule type" value="Genomic_DNA"/>
</dbReference>
<name>A0A9Q3BY58_9BASI</name>
<reference evidence="1" key="1">
    <citation type="submission" date="2021-03" db="EMBL/GenBank/DDBJ databases">
        <title>Draft genome sequence of rust myrtle Austropuccinia psidii MF-1, a brazilian biotype.</title>
        <authorList>
            <person name="Quecine M.C."/>
            <person name="Pachon D.M.R."/>
            <person name="Bonatelli M.L."/>
            <person name="Correr F.H."/>
            <person name="Franceschini L.M."/>
            <person name="Leite T.F."/>
            <person name="Margarido G.R.A."/>
            <person name="Almeida C.A."/>
            <person name="Ferrarezi J.A."/>
            <person name="Labate C.A."/>
        </authorList>
    </citation>
    <scope>NUCLEOTIDE SEQUENCE</scope>
    <source>
        <strain evidence="1">MF-1</strain>
    </source>
</reference>
<dbReference type="AlphaFoldDB" id="A0A9Q3BY58"/>
<comment type="caution">
    <text evidence="1">The sequence shown here is derived from an EMBL/GenBank/DDBJ whole genome shotgun (WGS) entry which is preliminary data.</text>
</comment>
<organism evidence="1 2">
    <name type="scientific">Austropuccinia psidii MF-1</name>
    <dbReference type="NCBI Taxonomy" id="1389203"/>
    <lineage>
        <taxon>Eukaryota</taxon>
        <taxon>Fungi</taxon>
        <taxon>Dikarya</taxon>
        <taxon>Basidiomycota</taxon>
        <taxon>Pucciniomycotina</taxon>
        <taxon>Pucciniomycetes</taxon>
        <taxon>Pucciniales</taxon>
        <taxon>Sphaerophragmiaceae</taxon>
        <taxon>Austropuccinia</taxon>
    </lineage>
</organism>
<keyword evidence="2" id="KW-1185">Reference proteome</keyword>
<sequence>MHQHINGQESPLLTVPAIFQKKPRIQGKKHDFFHPKAERLRPNDPEPVGLGEIITQEPERVVNTHRISSPNNRNITPTQNEHNVITPEINLNSNSLWLKMYKFPEKTQKQFSEVQKSHEKMEKLTASMDQIVQTLQEGHDQLRKASK</sequence>